<dbReference type="GO" id="GO:0046872">
    <property type="term" value="F:metal ion binding"/>
    <property type="evidence" value="ECO:0007669"/>
    <property type="project" value="UniProtKB-KW"/>
</dbReference>
<comment type="cofactor">
    <cofactor evidence="6">
        <name>Zn(2+)</name>
        <dbReference type="ChEBI" id="CHEBI:29105"/>
    </cofactor>
    <text evidence="6">Binds 1 zinc ion per subunit.</text>
</comment>
<dbReference type="GO" id="GO:0051603">
    <property type="term" value="P:proteolysis involved in protein catabolic process"/>
    <property type="evidence" value="ECO:0007669"/>
    <property type="project" value="TreeGrafter"/>
</dbReference>
<dbReference type="InterPro" id="IPR051156">
    <property type="entry name" value="Mito/Outer_Membr_Metalloprot"/>
</dbReference>
<keyword evidence="3 6" id="KW-0378">Hydrolase</keyword>
<evidence type="ECO:0000313" key="8">
    <source>
        <dbReference type="EMBL" id="KAG5193140.1"/>
    </source>
</evidence>
<feature type="domain" description="Peptidase M48" evidence="7">
    <location>
        <begin position="89"/>
        <end position="156"/>
    </location>
</feature>
<sequence length="182" mass="19652">MASLRSRSLGPSHAQRLTIRAVKPEEQYQASQAGAAPFDVHALLCAQDELSLEQLAAMYAHCSDSEDGKSSQGEGQSLIEVWLRALQGEGAMVFVFTGLFKVAPTEGLLAAVVGHEIGHALARHHAEQNVVQWFKSFMTVVALLVGVDMASINVLDWLASMGLLSTTAQMLLTVNEQIMLPH</sequence>
<evidence type="ECO:0000256" key="2">
    <source>
        <dbReference type="ARBA" id="ARBA00022723"/>
    </source>
</evidence>
<keyword evidence="1 6" id="KW-0645">Protease</keyword>
<dbReference type="GO" id="GO:0016020">
    <property type="term" value="C:membrane"/>
    <property type="evidence" value="ECO:0007669"/>
    <property type="project" value="TreeGrafter"/>
</dbReference>
<dbReference type="AlphaFoldDB" id="A0A835ZG96"/>
<evidence type="ECO:0000313" key="9">
    <source>
        <dbReference type="Proteomes" id="UP000664859"/>
    </source>
</evidence>
<dbReference type="OrthoDB" id="7464992at2759"/>
<evidence type="ECO:0000256" key="5">
    <source>
        <dbReference type="ARBA" id="ARBA00023049"/>
    </source>
</evidence>
<dbReference type="GO" id="GO:0004222">
    <property type="term" value="F:metalloendopeptidase activity"/>
    <property type="evidence" value="ECO:0007669"/>
    <property type="project" value="InterPro"/>
</dbReference>
<evidence type="ECO:0000256" key="1">
    <source>
        <dbReference type="ARBA" id="ARBA00022670"/>
    </source>
</evidence>
<keyword evidence="4 6" id="KW-0862">Zinc</keyword>
<dbReference type="PANTHER" id="PTHR22726">
    <property type="entry name" value="METALLOENDOPEPTIDASE OMA1"/>
    <property type="match status" value="1"/>
</dbReference>
<evidence type="ECO:0000256" key="3">
    <source>
        <dbReference type="ARBA" id="ARBA00022801"/>
    </source>
</evidence>
<evidence type="ECO:0000259" key="7">
    <source>
        <dbReference type="Pfam" id="PF01435"/>
    </source>
</evidence>
<evidence type="ECO:0000256" key="6">
    <source>
        <dbReference type="RuleBase" id="RU003983"/>
    </source>
</evidence>
<dbReference type="Proteomes" id="UP000664859">
    <property type="component" value="Unassembled WGS sequence"/>
</dbReference>
<keyword evidence="2" id="KW-0479">Metal-binding</keyword>
<evidence type="ECO:0000256" key="4">
    <source>
        <dbReference type="ARBA" id="ARBA00022833"/>
    </source>
</evidence>
<accession>A0A835ZG96</accession>
<dbReference type="EMBL" id="JAFCMP010000001">
    <property type="protein sequence ID" value="KAG5193140.1"/>
    <property type="molecule type" value="Genomic_DNA"/>
</dbReference>
<proteinExistence type="inferred from homology"/>
<dbReference type="Pfam" id="PF01435">
    <property type="entry name" value="Peptidase_M48"/>
    <property type="match status" value="1"/>
</dbReference>
<gene>
    <name evidence="8" type="ORF">JKP88DRAFT_240778</name>
</gene>
<reference evidence="8" key="1">
    <citation type="submission" date="2021-02" db="EMBL/GenBank/DDBJ databases">
        <title>First Annotated Genome of the Yellow-green Alga Tribonema minus.</title>
        <authorList>
            <person name="Mahan K.M."/>
        </authorList>
    </citation>
    <scope>NUCLEOTIDE SEQUENCE</scope>
    <source>
        <strain evidence="8">UTEX B ZZ1240</strain>
    </source>
</reference>
<dbReference type="InterPro" id="IPR001915">
    <property type="entry name" value="Peptidase_M48"/>
</dbReference>
<dbReference type="PANTHER" id="PTHR22726:SF1">
    <property type="entry name" value="METALLOENDOPEPTIDASE OMA1, MITOCHONDRIAL"/>
    <property type="match status" value="1"/>
</dbReference>
<keyword evidence="9" id="KW-1185">Reference proteome</keyword>
<comment type="caution">
    <text evidence="8">The sequence shown here is derived from an EMBL/GenBank/DDBJ whole genome shotgun (WGS) entry which is preliminary data.</text>
</comment>
<keyword evidence="5 6" id="KW-0482">Metalloprotease</keyword>
<comment type="similarity">
    <text evidence="6">Belongs to the peptidase M48 family.</text>
</comment>
<protein>
    <recommendedName>
        <fullName evidence="7">Peptidase M48 domain-containing protein</fullName>
    </recommendedName>
</protein>
<organism evidence="8 9">
    <name type="scientific">Tribonema minus</name>
    <dbReference type="NCBI Taxonomy" id="303371"/>
    <lineage>
        <taxon>Eukaryota</taxon>
        <taxon>Sar</taxon>
        <taxon>Stramenopiles</taxon>
        <taxon>Ochrophyta</taxon>
        <taxon>PX clade</taxon>
        <taxon>Xanthophyceae</taxon>
        <taxon>Tribonematales</taxon>
        <taxon>Tribonemataceae</taxon>
        <taxon>Tribonema</taxon>
    </lineage>
</organism>
<name>A0A835ZG96_9STRA</name>